<proteinExistence type="predicted"/>
<organism evidence="1 2">
    <name type="scientific">Corynespora cassiicola Philippines</name>
    <dbReference type="NCBI Taxonomy" id="1448308"/>
    <lineage>
        <taxon>Eukaryota</taxon>
        <taxon>Fungi</taxon>
        <taxon>Dikarya</taxon>
        <taxon>Ascomycota</taxon>
        <taxon>Pezizomycotina</taxon>
        <taxon>Dothideomycetes</taxon>
        <taxon>Pleosporomycetidae</taxon>
        <taxon>Pleosporales</taxon>
        <taxon>Corynesporascaceae</taxon>
        <taxon>Corynespora</taxon>
    </lineage>
</organism>
<keyword evidence="2" id="KW-1185">Reference proteome</keyword>
<sequence>MCGTSSPQCLLSVCPVQINGCIPWRLATPLTTSPPLPSSITLPSCKCASRLHVRFPAIASSATKARLAGRGSWHTINQHHHRTRSLSRGLSSLLHRSSRCYYIYVRLPGLLPLLLPSLCQLLTLCYADARPRHIHRPSRLINTRAPTACLTALHI</sequence>
<accession>A0A2T2N3T3</accession>
<protein>
    <submittedName>
        <fullName evidence="1">Uncharacterized protein</fullName>
    </submittedName>
</protein>
<dbReference type="Proteomes" id="UP000240883">
    <property type="component" value="Unassembled WGS sequence"/>
</dbReference>
<evidence type="ECO:0000313" key="1">
    <source>
        <dbReference type="EMBL" id="PSN60039.1"/>
    </source>
</evidence>
<evidence type="ECO:0000313" key="2">
    <source>
        <dbReference type="Proteomes" id="UP000240883"/>
    </source>
</evidence>
<dbReference type="AlphaFoldDB" id="A0A2T2N3T3"/>
<gene>
    <name evidence="1" type="ORF">BS50DRAFT_217744</name>
</gene>
<dbReference type="EMBL" id="KZ678151">
    <property type="protein sequence ID" value="PSN60039.1"/>
    <property type="molecule type" value="Genomic_DNA"/>
</dbReference>
<name>A0A2T2N3T3_CORCC</name>
<reference evidence="1 2" key="1">
    <citation type="journal article" date="2018" name="Front. Microbiol.">
        <title>Genome-Wide Analysis of Corynespora cassiicola Leaf Fall Disease Putative Effectors.</title>
        <authorList>
            <person name="Lopez D."/>
            <person name="Ribeiro S."/>
            <person name="Label P."/>
            <person name="Fumanal B."/>
            <person name="Venisse J.S."/>
            <person name="Kohler A."/>
            <person name="de Oliveira R.R."/>
            <person name="Labutti K."/>
            <person name="Lipzen A."/>
            <person name="Lail K."/>
            <person name="Bauer D."/>
            <person name="Ohm R.A."/>
            <person name="Barry K.W."/>
            <person name="Spatafora J."/>
            <person name="Grigoriev I.V."/>
            <person name="Martin F.M."/>
            <person name="Pujade-Renaud V."/>
        </authorList>
    </citation>
    <scope>NUCLEOTIDE SEQUENCE [LARGE SCALE GENOMIC DNA]</scope>
    <source>
        <strain evidence="1 2">Philippines</strain>
    </source>
</reference>